<organism evidence="1 2">
    <name type="scientific">Pelotomaculum thermopropionicum (strain DSM 13744 / JCM 10971 / SI)</name>
    <dbReference type="NCBI Taxonomy" id="370438"/>
    <lineage>
        <taxon>Bacteria</taxon>
        <taxon>Bacillati</taxon>
        <taxon>Bacillota</taxon>
        <taxon>Clostridia</taxon>
        <taxon>Eubacteriales</taxon>
        <taxon>Desulfotomaculaceae</taxon>
        <taxon>Pelotomaculum</taxon>
    </lineage>
</organism>
<dbReference type="HOGENOM" id="CLU_097790_1_1_9"/>
<keyword evidence="2" id="KW-1185">Reference proteome</keyword>
<dbReference type="Pfam" id="PF10050">
    <property type="entry name" value="DUF2284"/>
    <property type="match status" value="1"/>
</dbReference>
<evidence type="ECO:0000313" key="2">
    <source>
        <dbReference type="Proteomes" id="UP000006556"/>
    </source>
</evidence>
<evidence type="ECO:0000313" key="1">
    <source>
        <dbReference type="EMBL" id="BAF60232.1"/>
    </source>
</evidence>
<dbReference type="AlphaFoldDB" id="A5D0J2"/>
<dbReference type="InterPro" id="IPR019271">
    <property type="entry name" value="DUF2284_metal-binding"/>
</dbReference>
<accession>A5D0J2</accession>
<gene>
    <name evidence="1" type="ordered locus">PTH_2051</name>
</gene>
<dbReference type="Proteomes" id="UP000006556">
    <property type="component" value="Chromosome"/>
</dbReference>
<dbReference type="STRING" id="370438.PTH_2051"/>
<name>A5D0J2_PELTS</name>
<reference evidence="2" key="1">
    <citation type="journal article" date="2008" name="Genome Res.">
        <title>The genome of Pelotomaculum thermopropionicum reveals niche-associated evolution in anaerobic microbiota.</title>
        <authorList>
            <person name="Kosaka T."/>
            <person name="Kato S."/>
            <person name="Shimoyama T."/>
            <person name="Ishii S."/>
            <person name="Abe T."/>
            <person name="Watanabe K."/>
        </authorList>
    </citation>
    <scope>NUCLEOTIDE SEQUENCE [LARGE SCALE GENOMIC DNA]</scope>
    <source>
        <strain evidence="2">DSM 13744 / JCM 10971 / SI</strain>
    </source>
</reference>
<dbReference type="KEGG" id="pth:PTH_2051"/>
<sequence>MYENGGLCGGNGHRVYPQRASRGLHPAFWRECGEKSLAGRGLPSVPFLKPDELVNELINYSLELGITRAGVIRAGDIIVREEVVSAGCAGCPEYGHNLMCPPSIPPPDKFREMLASYSKGILLQLEAPLRPDPAGNGYSEAFIHAGRLHSMVCRIERRGREMGFVRARGFIGGCCRLCGSCPGPGERCRHPETARSSMEANGISVVETCAGAGWPLEFPVKDRVTWTGLVLLD</sequence>
<protein>
    <recommendedName>
        <fullName evidence="3">Metal-binding protein</fullName>
    </recommendedName>
</protein>
<dbReference type="eggNOG" id="COG5423">
    <property type="taxonomic scope" value="Bacteria"/>
</dbReference>
<evidence type="ECO:0008006" key="3">
    <source>
        <dbReference type="Google" id="ProtNLM"/>
    </source>
</evidence>
<dbReference type="EMBL" id="AP009389">
    <property type="protein sequence ID" value="BAF60232.1"/>
    <property type="molecule type" value="Genomic_DNA"/>
</dbReference>
<proteinExistence type="predicted"/>